<organism evidence="2 3">
    <name type="scientific">Mojavia pulchra JT2-VF2</name>
    <dbReference type="NCBI Taxonomy" id="287848"/>
    <lineage>
        <taxon>Bacteria</taxon>
        <taxon>Bacillati</taxon>
        <taxon>Cyanobacteriota</taxon>
        <taxon>Cyanophyceae</taxon>
        <taxon>Nostocales</taxon>
        <taxon>Nostocaceae</taxon>
    </lineage>
</organism>
<evidence type="ECO:0000313" key="3">
    <source>
        <dbReference type="Proteomes" id="UP000715781"/>
    </source>
</evidence>
<protein>
    <submittedName>
        <fullName evidence="2">S-layer family protein</fullName>
    </submittedName>
</protein>
<dbReference type="NCBIfam" id="TIGR01901">
    <property type="entry name" value="adhes_NPXG"/>
    <property type="match status" value="1"/>
</dbReference>
<dbReference type="SUPFAM" id="SSF51126">
    <property type="entry name" value="Pectin lyase-like"/>
    <property type="match status" value="4"/>
</dbReference>
<evidence type="ECO:0000313" key="2">
    <source>
        <dbReference type="EMBL" id="MBW4564984.1"/>
    </source>
</evidence>
<reference evidence="2" key="1">
    <citation type="submission" date="2021-05" db="EMBL/GenBank/DDBJ databases">
        <authorList>
            <person name="Pietrasiak N."/>
            <person name="Ward R."/>
            <person name="Stajich J.E."/>
            <person name="Kurbessoian T."/>
        </authorList>
    </citation>
    <scope>NUCLEOTIDE SEQUENCE</scope>
    <source>
        <strain evidence="2">JT2-VF2</strain>
    </source>
</reference>
<dbReference type="InterPro" id="IPR012334">
    <property type="entry name" value="Pectin_lyas_fold"/>
</dbReference>
<dbReference type="EMBL" id="JAHHHN010000029">
    <property type="protein sequence ID" value="MBW4564984.1"/>
    <property type="molecule type" value="Genomic_DNA"/>
</dbReference>
<dbReference type="Proteomes" id="UP000715781">
    <property type="component" value="Unassembled WGS sequence"/>
</dbReference>
<proteinExistence type="predicted"/>
<gene>
    <name evidence="2" type="ORF">KME32_28540</name>
</gene>
<dbReference type="Pfam" id="PF05860">
    <property type="entry name" value="TPS"/>
    <property type="match status" value="1"/>
</dbReference>
<comment type="caution">
    <text evidence="2">The sequence shown here is derived from an EMBL/GenBank/DDBJ whole genome shotgun (WGS) entry which is preliminary data.</text>
</comment>
<name>A0A951Q2Y3_9NOST</name>
<dbReference type="SMART" id="SM00912">
    <property type="entry name" value="Haemagg_act"/>
    <property type="match status" value="1"/>
</dbReference>
<accession>A0A951Q2Y3</accession>
<reference evidence="2" key="2">
    <citation type="journal article" date="2022" name="Microbiol. Resour. Announc.">
        <title>Metagenome Sequencing to Explore Phylogenomics of Terrestrial Cyanobacteria.</title>
        <authorList>
            <person name="Ward R.D."/>
            <person name="Stajich J.E."/>
            <person name="Johansen J.R."/>
            <person name="Huntemann M."/>
            <person name="Clum A."/>
            <person name="Foster B."/>
            <person name="Foster B."/>
            <person name="Roux S."/>
            <person name="Palaniappan K."/>
            <person name="Varghese N."/>
            <person name="Mukherjee S."/>
            <person name="Reddy T.B.K."/>
            <person name="Daum C."/>
            <person name="Copeland A."/>
            <person name="Chen I.A."/>
            <person name="Ivanova N.N."/>
            <person name="Kyrpides N.C."/>
            <person name="Shapiro N."/>
            <person name="Eloe-Fadrosh E.A."/>
            <person name="Pietrasiak N."/>
        </authorList>
    </citation>
    <scope>NUCLEOTIDE SEQUENCE</scope>
    <source>
        <strain evidence="2">JT2-VF2</strain>
    </source>
</reference>
<dbReference type="AlphaFoldDB" id="A0A951Q2Y3"/>
<dbReference type="Gene3D" id="2.160.20.10">
    <property type="entry name" value="Single-stranded right-handed beta-helix, Pectin lyase-like"/>
    <property type="match status" value="3"/>
</dbReference>
<dbReference type="InterPro" id="IPR008638">
    <property type="entry name" value="FhaB/CdiA-like_TPS"/>
</dbReference>
<evidence type="ECO:0000259" key="1">
    <source>
        <dbReference type="SMART" id="SM00912"/>
    </source>
</evidence>
<feature type="domain" description="Filamentous haemagglutinin FhaB/tRNA nuclease CdiA-like TPS" evidence="1">
    <location>
        <begin position="33"/>
        <end position="145"/>
    </location>
</feature>
<dbReference type="InterPro" id="IPR011050">
    <property type="entry name" value="Pectin_lyase_fold/virulence"/>
</dbReference>
<sequence length="972" mass="99238">MSGCRLNNWGSVLGIAMCASIYGANCVNAQISSDSTLPINSNVNKQGDTFNITGGTQVGENLFHSFKEFSIPTGDTASFNNIINIQNIFSRVTGGSISSIDGLIKTNGAANLFLINPNGIILGQNARLEIGGSFLASTASSLNFNDGTKFSATVPQTQSLLTVSVPIGLQYGANPGKILLLGNGQGIRTTKDLIDTTFGLHVQPNQTLALLGGDLILEGGTLKTAGGRIELGSVAKEGLVSLNPVSKGFTFGYNGVQNFGNIQLTQQATVDASGAGGGDIQIWGRYVTLKKGSQIEGSTLGAEPGGALVVNAIELVELIGHSSNDRFASLLTTKTYSGTTGTAGNLTINTHQLLVRDGATVSASTFGAGKGGNLTVNATDSVQVIGRSANDRFVSLLSAQANLANSNIVGDAGNLTINTRQLLVRDGAAISASTIGAGKGGNLTVNATDSVQVIGRSANDRFASALSVQTGSATGDAGNLTINTRQLLVRDGAAVGAGTFGAGKGGNLTVNATDSVQVIGESVNGQFGGALITSSSQSNTTGDAGDLTINTRQLLVRDGAQVSASTRGTGKGGNLAVNATDSVQVIGESASGQFPSGLFTSSSRSNATGDAGELTINTRELFIRGAQVSAGTSGIGKGGNLTVNATDSVQVIGRSANGHFVSLLSAQANSNAVGDAGDLTINTRQLVVQDGARVSVGSLGTGNGGNLKVTARSIILDNNATLTADTRSTDTNSNREQANVYLRVADLLLLRRGSNITTNATGSNVIGGNIDINTDFLVGVENSDISANSTNFRGGRVKINAMGIFGAKFRDALTPESDITATGASPEFSGSVELNTPGIDPNSGLVELPTIALDPEVAQVCDTPGYAQSSFIITGRGGLPSNPMKDVATPDGVEVGWVSLKPRGNAKDGLRLRNSSSVINQPISNMPERIVEASGWSVNKKGEVVLTANVSTAKTRGSWQNAIACNIPHANK</sequence>